<keyword evidence="6 7" id="KW-0472">Membrane</keyword>
<evidence type="ECO:0000256" key="5">
    <source>
        <dbReference type="ARBA" id="ARBA00022989"/>
    </source>
</evidence>
<evidence type="ECO:0000259" key="9">
    <source>
        <dbReference type="Pfam" id="PF01061"/>
    </source>
</evidence>
<organism evidence="10 11">
    <name type="scientific">Hypsibius exemplaris</name>
    <name type="common">Freshwater tardigrade</name>
    <dbReference type="NCBI Taxonomy" id="2072580"/>
    <lineage>
        <taxon>Eukaryota</taxon>
        <taxon>Metazoa</taxon>
        <taxon>Ecdysozoa</taxon>
        <taxon>Tardigrada</taxon>
        <taxon>Eutardigrada</taxon>
        <taxon>Parachela</taxon>
        <taxon>Hypsibioidea</taxon>
        <taxon>Hypsibiidae</taxon>
        <taxon>Hypsibius</taxon>
    </lineage>
</organism>
<evidence type="ECO:0000259" key="8">
    <source>
        <dbReference type="Pfam" id="PF00005"/>
    </source>
</evidence>
<evidence type="ECO:0000313" key="10">
    <source>
        <dbReference type="EMBL" id="OQV19874.1"/>
    </source>
</evidence>
<feature type="domain" description="ABC-2 type transporter transmembrane" evidence="9">
    <location>
        <begin position="343"/>
        <end position="418"/>
    </location>
</feature>
<dbReference type="OrthoDB" id="66620at2759"/>
<proteinExistence type="inferred from homology"/>
<dbReference type="InterPro" id="IPR013525">
    <property type="entry name" value="ABC2_TM"/>
</dbReference>
<dbReference type="Gene3D" id="3.40.50.300">
    <property type="entry name" value="P-loop containing nucleotide triphosphate hydrolases"/>
    <property type="match status" value="1"/>
</dbReference>
<evidence type="ECO:0000256" key="4">
    <source>
        <dbReference type="ARBA" id="ARBA00022692"/>
    </source>
</evidence>
<comment type="subcellular location">
    <subcellularLocation>
        <location evidence="1">Membrane</location>
        <topology evidence="1">Multi-pass membrane protein</topology>
    </subcellularLocation>
</comment>
<feature type="transmembrane region" description="Helical" evidence="7">
    <location>
        <begin position="339"/>
        <end position="361"/>
    </location>
</feature>
<feature type="transmembrane region" description="Helical" evidence="7">
    <location>
        <begin position="368"/>
        <end position="388"/>
    </location>
</feature>
<name>A0A1W0WXD9_HYPEX</name>
<sequence>MFENVQDFSSDGKIYVNNQQADSDLLRFTSGYVPADYPFCGALTVKEHLLFQAYLRIEERYSLDEKAALVEDMIKEIGLSNCADFKIGIPGRLKSQVSLCEKRLLAFATESLTNPAVLCCDEPLAGLDAFEAEKVITFLKHSPCGSFRFFRNHRRGSGLFRSPQDSPVLNCNPADHYVGSLVGSATLTDIERNEQTKFICDKYLVSNTLDKVRRKLENTSRMSRICNYSENHQTQVSVANQLDLPAEHDPHTQIGRDAINGVLLLIVCLLGVFPLLGALAISLPEYRQFQHESAEAICFGIGFLRQSLLASVATTHLFFRIACNFILLASRPPAIRTGIPDACCVAALLSMVAESFFWLVTISTKGRGLTLTLSFLIGFPLFLLNGFLPRLKFVPGWLNWISYLSWFRYAMDALTCNQWRYMAHFWQDYPGSNFSHIGVGSDVTSDSIDSATLDSLTFDCGMLFAFVVAFHLLAFLTSLRLIK</sequence>
<reference evidence="11" key="1">
    <citation type="submission" date="2017-01" db="EMBL/GenBank/DDBJ databases">
        <title>Comparative genomics of anhydrobiosis in the tardigrade Hypsibius dujardini.</title>
        <authorList>
            <person name="Yoshida Y."/>
            <person name="Koutsovoulos G."/>
            <person name="Laetsch D."/>
            <person name="Stevens L."/>
            <person name="Kumar S."/>
            <person name="Horikawa D."/>
            <person name="Ishino K."/>
            <person name="Komine S."/>
            <person name="Tomita M."/>
            <person name="Blaxter M."/>
            <person name="Arakawa K."/>
        </authorList>
    </citation>
    <scope>NUCLEOTIDE SEQUENCE [LARGE SCALE GENOMIC DNA]</scope>
    <source>
        <strain evidence="11">Z151</strain>
    </source>
</reference>
<evidence type="ECO:0000256" key="6">
    <source>
        <dbReference type="ARBA" id="ARBA00023136"/>
    </source>
</evidence>
<evidence type="ECO:0000256" key="1">
    <source>
        <dbReference type="ARBA" id="ARBA00004141"/>
    </source>
</evidence>
<dbReference type="InterPro" id="IPR027417">
    <property type="entry name" value="P-loop_NTPase"/>
</dbReference>
<evidence type="ECO:0000256" key="2">
    <source>
        <dbReference type="ARBA" id="ARBA00005814"/>
    </source>
</evidence>
<dbReference type="PANTHER" id="PTHR48041:SF139">
    <property type="entry name" value="PROTEIN SCARLET"/>
    <property type="match status" value="1"/>
</dbReference>
<dbReference type="GO" id="GO:0016887">
    <property type="term" value="F:ATP hydrolysis activity"/>
    <property type="evidence" value="ECO:0007669"/>
    <property type="project" value="InterPro"/>
</dbReference>
<dbReference type="InterPro" id="IPR003439">
    <property type="entry name" value="ABC_transporter-like_ATP-bd"/>
</dbReference>
<keyword evidence="11" id="KW-1185">Reference proteome</keyword>
<feature type="transmembrane region" description="Helical" evidence="7">
    <location>
        <begin position="262"/>
        <end position="284"/>
    </location>
</feature>
<protein>
    <submittedName>
        <fullName evidence="10">Uncharacterized protein</fullName>
    </submittedName>
</protein>
<dbReference type="Pfam" id="PF01061">
    <property type="entry name" value="ABC2_membrane"/>
    <property type="match status" value="1"/>
</dbReference>
<comment type="caution">
    <text evidence="10">The sequence shown here is derived from an EMBL/GenBank/DDBJ whole genome shotgun (WGS) entry which is preliminary data.</text>
</comment>
<dbReference type="SUPFAM" id="SSF52540">
    <property type="entry name" value="P-loop containing nucleoside triphosphate hydrolases"/>
    <property type="match status" value="1"/>
</dbReference>
<feature type="transmembrane region" description="Helical" evidence="7">
    <location>
        <begin position="296"/>
        <end position="319"/>
    </location>
</feature>
<accession>A0A1W0WXD9</accession>
<dbReference type="EMBL" id="MTYJ01000035">
    <property type="protein sequence ID" value="OQV19874.1"/>
    <property type="molecule type" value="Genomic_DNA"/>
</dbReference>
<dbReference type="Pfam" id="PF00005">
    <property type="entry name" value="ABC_tran"/>
    <property type="match status" value="1"/>
</dbReference>
<comment type="similarity">
    <text evidence="2">Belongs to the ABC transporter superfamily. ABCG family. Eye pigment precursor importer (TC 3.A.1.204) subfamily.</text>
</comment>
<dbReference type="GO" id="GO:0005886">
    <property type="term" value="C:plasma membrane"/>
    <property type="evidence" value="ECO:0007669"/>
    <property type="project" value="TreeGrafter"/>
</dbReference>
<dbReference type="GO" id="GO:0005524">
    <property type="term" value="F:ATP binding"/>
    <property type="evidence" value="ECO:0007669"/>
    <property type="project" value="InterPro"/>
</dbReference>
<keyword evidence="4 7" id="KW-0812">Transmembrane</keyword>
<dbReference type="InterPro" id="IPR050352">
    <property type="entry name" value="ABCG_transporters"/>
</dbReference>
<feature type="domain" description="ABC transporter" evidence="8">
    <location>
        <begin position="11"/>
        <end position="125"/>
    </location>
</feature>
<dbReference type="Proteomes" id="UP000192578">
    <property type="component" value="Unassembled WGS sequence"/>
</dbReference>
<evidence type="ECO:0000256" key="7">
    <source>
        <dbReference type="SAM" id="Phobius"/>
    </source>
</evidence>
<dbReference type="PANTHER" id="PTHR48041">
    <property type="entry name" value="ABC TRANSPORTER G FAMILY MEMBER 28"/>
    <property type="match status" value="1"/>
</dbReference>
<keyword evidence="3" id="KW-0813">Transport</keyword>
<feature type="transmembrane region" description="Helical" evidence="7">
    <location>
        <begin position="462"/>
        <end position="482"/>
    </location>
</feature>
<dbReference type="AlphaFoldDB" id="A0A1W0WXD9"/>
<gene>
    <name evidence="10" type="ORF">BV898_06143</name>
</gene>
<dbReference type="GO" id="GO:0140359">
    <property type="term" value="F:ABC-type transporter activity"/>
    <property type="evidence" value="ECO:0007669"/>
    <property type="project" value="InterPro"/>
</dbReference>
<evidence type="ECO:0000313" key="11">
    <source>
        <dbReference type="Proteomes" id="UP000192578"/>
    </source>
</evidence>
<keyword evidence="5 7" id="KW-1133">Transmembrane helix</keyword>
<evidence type="ECO:0000256" key="3">
    <source>
        <dbReference type="ARBA" id="ARBA00022448"/>
    </source>
</evidence>